<evidence type="ECO:0000313" key="6">
    <source>
        <dbReference type="Proteomes" id="UP000008922"/>
    </source>
</evidence>
<dbReference type="SUPFAM" id="SSF53335">
    <property type="entry name" value="S-adenosyl-L-methionine-dependent methyltransferases"/>
    <property type="match status" value="1"/>
</dbReference>
<proteinExistence type="predicted"/>
<dbReference type="InterPro" id="IPR019614">
    <property type="entry name" value="SAM-dep_methyl-trfase"/>
</dbReference>
<keyword evidence="6" id="KW-1185">Reference proteome</keyword>
<dbReference type="InterPro" id="IPR013780">
    <property type="entry name" value="Glyco_hydro_b"/>
</dbReference>
<dbReference type="AlphaFoldDB" id="E8N5E3"/>
<accession>E8N5E3</accession>
<dbReference type="GO" id="GO:0008168">
    <property type="term" value="F:methyltransferase activity"/>
    <property type="evidence" value="ECO:0007669"/>
    <property type="project" value="UniProtKB-KW"/>
</dbReference>
<name>E8N5E3_ANATU</name>
<evidence type="ECO:0000256" key="1">
    <source>
        <dbReference type="ARBA" id="ARBA00022603"/>
    </source>
</evidence>
<protein>
    <recommendedName>
        <fullName evidence="4">S-adenosylmethionine-dependent methyltransferase domain-containing protein</fullName>
    </recommendedName>
</protein>
<dbReference type="InterPro" id="IPR029063">
    <property type="entry name" value="SAM-dependent_MTases_sf"/>
</dbReference>
<evidence type="ECO:0000256" key="3">
    <source>
        <dbReference type="ARBA" id="ARBA00022691"/>
    </source>
</evidence>
<dbReference type="InParanoid" id="E8N5E3"/>
<dbReference type="Pfam" id="PF10672">
    <property type="entry name" value="Methyltrans_SAM"/>
    <property type="match status" value="1"/>
</dbReference>
<dbReference type="STRING" id="926569.ANT_16310"/>
<evidence type="ECO:0000256" key="2">
    <source>
        <dbReference type="ARBA" id="ARBA00022679"/>
    </source>
</evidence>
<feature type="domain" description="S-adenosylmethionine-dependent methyltransferase" evidence="4">
    <location>
        <begin position="78"/>
        <end position="235"/>
    </location>
</feature>
<gene>
    <name evidence="5" type="ordered locus">ANT_16310</name>
</gene>
<dbReference type="PANTHER" id="PTHR43042">
    <property type="entry name" value="SAM-DEPENDENT METHYLTRANSFERASE"/>
    <property type="match status" value="1"/>
</dbReference>
<sequence>MIYFHPKMNAKTDLEPQLLYPQSWSEYELLDCGNGYRLERFGVFRVIRPDAEAIWAPALPEREWKAIHARYIPAPEENGGHWEKIKPIPERWQIHYKDLRFWLQMGGSKHLGVFPEQAVQWDWIQEQIKAFAKPVRVLNLFGYTGLSTLAAASIGASVTHVDASRKAITWARENQILSGLENKPVRWLIDDALKFVQREARRGVTYEGMILDPPKFGRGPKGEVWEFYKLLPELLQVCQAVLSPQPCFVVLTAYAVKASPITMYYAIEDMLKGKGGHIEVGEVALKESNPRGRLLATALFARWTYQKRGEEL</sequence>
<dbReference type="PANTHER" id="PTHR43042:SF2">
    <property type="entry name" value="SAM-DEPENDENT METHYLTRANSFERASE"/>
    <property type="match status" value="1"/>
</dbReference>
<evidence type="ECO:0000259" key="4">
    <source>
        <dbReference type="Pfam" id="PF10672"/>
    </source>
</evidence>
<dbReference type="Gene3D" id="3.40.50.150">
    <property type="entry name" value="Vaccinia Virus protein VP39"/>
    <property type="match status" value="1"/>
</dbReference>
<dbReference type="GO" id="GO:0032259">
    <property type="term" value="P:methylation"/>
    <property type="evidence" value="ECO:0007669"/>
    <property type="project" value="UniProtKB-KW"/>
</dbReference>
<dbReference type="eggNOG" id="COG1092">
    <property type="taxonomic scope" value="Bacteria"/>
</dbReference>
<keyword evidence="3" id="KW-0949">S-adenosyl-L-methionine</keyword>
<evidence type="ECO:0000313" key="5">
    <source>
        <dbReference type="EMBL" id="BAJ63657.1"/>
    </source>
</evidence>
<dbReference type="Proteomes" id="UP000008922">
    <property type="component" value="Chromosome"/>
</dbReference>
<dbReference type="KEGG" id="atm:ANT_16310"/>
<dbReference type="HOGENOM" id="CLU_051804_1_0_0"/>
<dbReference type="CDD" id="cd02440">
    <property type="entry name" value="AdoMet_MTases"/>
    <property type="match status" value="1"/>
</dbReference>
<keyword evidence="2" id="KW-0808">Transferase</keyword>
<organism evidence="5 6">
    <name type="scientific">Anaerolinea thermophila (strain DSM 14523 / JCM 11388 / NBRC 100420 / UNI-1)</name>
    <dbReference type="NCBI Taxonomy" id="926569"/>
    <lineage>
        <taxon>Bacteria</taxon>
        <taxon>Bacillati</taxon>
        <taxon>Chloroflexota</taxon>
        <taxon>Anaerolineae</taxon>
        <taxon>Anaerolineales</taxon>
        <taxon>Anaerolineaceae</taxon>
        <taxon>Anaerolinea</taxon>
    </lineage>
</organism>
<reference evidence="5 6" key="1">
    <citation type="submission" date="2010-12" db="EMBL/GenBank/DDBJ databases">
        <title>Whole genome sequence of Anaerolinea thermophila UNI-1.</title>
        <authorList>
            <person name="Narita-Yamada S."/>
            <person name="Kishi E."/>
            <person name="Watanabe Y."/>
            <person name="Takasaki K."/>
            <person name="Ankai A."/>
            <person name="Oguchi A."/>
            <person name="Fukui S."/>
            <person name="Takahashi M."/>
            <person name="Yashiro I."/>
            <person name="Hosoyama A."/>
            <person name="Sekiguchi Y."/>
            <person name="Hanada S."/>
            <person name="Fujita N."/>
        </authorList>
    </citation>
    <scope>NUCLEOTIDE SEQUENCE [LARGE SCALE GENOMIC DNA]</scope>
    <source>
        <strain evidence="6">DSM 14523 / JCM 11388 / NBRC 100420 / UNI-1</strain>
    </source>
</reference>
<keyword evidence="1" id="KW-0489">Methyltransferase</keyword>
<dbReference type="Gene3D" id="2.60.40.1180">
    <property type="entry name" value="Golgi alpha-mannosidase II"/>
    <property type="match status" value="1"/>
</dbReference>
<dbReference type="EMBL" id="AP012029">
    <property type="protein sequence ID" value="BAJ63657.1"/>
    <property type="molecule type" value="Genomic_DNA"/>
</dbReference>